<evidence type="ECO:0000313" key="3">
    <source>
        <dbReference type="Proteomes" id="UP001358417"/>
    </source>
</evidence>
<feature type="signal peptide" evidence="1">
    <location>
        <begin position="1"/>
        <end position="31"/>
    </location>
</feature>
<comment type="caution">
    <text evidence="2">The sequence shown here is derived from an EMBL/GenBank/DDBJ whole genome shotgun (WGS) entry which is preliminary data.</text>
</comment>
<proteinExistence type="predicted"/>
<dbReference type="RefSeq" id="XP_064701762.1">
    <property type="nucleotide sequence ID" value="XM_064852165.1"/>
</dbReference>
<name>A0AAV9MZU5_9EURO</name>
<accession>A0AAV9MZU5</accession>
<dbReference type="EMBL" id="JAVRRD010000032">
    <property type="protein sequence ID" value="KAK5046163.1"/>
    <property type="molecule type" value="Genomic_DNA"/>
</dbReference>
<gene>
    <name evidence="2" type="ORF">LTR84_008620</name>
</gene>
<dbReference type="Proteomes" id="UP001358417">
    <property type="component" value="Unassembled WGS sequence"/>
</dbReference>
<reference evidence="2 3" key="1">
    <citation type="submission" date="2023-08" db="EMBL/GenBank/DDBJ databases">
        <title>Black Yeasts Isolated from many extreme environments.</title>
        <authorList>
            <person name="Coleine C."/>
            <person name="Stajich J.E."/>
            <person name="Selbmann L."/>
        </authorList>
    </citation>
    <scope>NUCLEOTIDE SEQUENCE [LARGE SCALE GENOMIC DNA]</scope>
    <source>
        <strain evidence="2 3">CCFEE 5792</strain>
    </source>
</reference>
<dbReference type="GeneID" id="89976783"/>
<sequence length="467" mass="52570">MLVRAIPKLLLLLSPFLFILWLLSSHKSVQVSDIDKFGGLWKKGVADHRVLHPSSVGSKDIIHLPIPPGPTPDVDDDGRPIIYQSVYNEISSLSSVTAQFLPIAFGGLNAYNPTIIPHPIKYDQWIIIAYQGDSLKQGDGFHTELTCNAGFVNGALSCADVPVPVPLKVHDPHCKGALAYLNFELGPRDARVVHGPDAPYILYGAHSEYTCLGVWIQDLRMLLEDYVVESSISHRFTEPKELQRPPPVKELEKNYFIFWDFQHNIYVHHDLSPHRVFAAVDSNGLVGTNLAPQAAKSDDACLARYMPVISSKYETIHQATNSLSITMCKRTNSTCQPSPENTFIMHIFHFKSFYEWHSVYEPYVVLFQQQAPFAIHGISKKPFWVRGRQMLTESTGAVQWEGRQLPVGHSEGFYMTSMSWKTHGQKYHGYMDDELFITFGIEDSKPGVIDVLASDLLRDIGHCKDSH</sequence>
<evidence type="ECO:0000256" key="1">
    <source>
        <dbReference type="SAM" id="SignalP"/>
    </source>
</evidence>
<feature type="chain" id="PRO_5043418057" evidence="1">
    <location>
        <begin position="32"/>
        <end position="467"/>
    </location>
</feature>
<dbReference type="AlphaFoldDB" id="A0AAV9MZU5"/>
<keyword evidence="3" id="KW-1185">Reference proteome</keyword>
<keyword evidence="1" id="KW-0732">Signal</keyword>
<evidence type="ECO:0000313" key="2">
    <source>
        <dbReference type="EMBL" id="KAK5046163.1"/>
    </source>
</evidence>
<organism evidence="2 3">
    <name type="scientific">Exophiala bonariae</name>
    <dbReference type="NCBI Taxonomy" id="1690606"/>
    <lineage>
        <taxon>Eukaryota</taxon>
        <taxon>Fungi</taxon>
        <taxon>Dikarya</taxon>
        <taxon>Ascomycota</taxon>
        <taxon>Pezizomycotina</taxon>
        <taxon>Eurotiomycetes</taxon>
        <taxon>Chaetothyriomycetidae</taxon>
        <taxon>Chaetothyriales</taxon>
        <taxon>Herpotrichiellaceae</taxon>
        <taxon>Exophiala</taxon>
    </lineage>
</organism>
<protein>
    <submittedName>
        <fullName evidence="2">Uncharacterized protein</fullName>
    </submittedName>
</protein>